<comment type="function">
    <text evidence="3">Lytic transglycosylase with a strong preference for naked glycan strands that lack stem peptides.</text>
</comment>
<dbReference type="InterPro" id="IPR036908">
    <property type="entry name" value="RlpA-like_sf"/>
</dbReference>
<dbReference type="AlphaFoldDB" id="A0A0C9N918"/>
<dbReference type="SUPFAM" id="SSF50685">
    <property type="entry name" value="Barwin-like endoglucanases"/>
    <property type="match status" value="1"/>
</dbReference>
<dbReference type="InterPro" id="IPR009009">
    <property type="entry name" value="RlpA-like_DPBB"/>
</dbReference>
<evidence type="ECO:0000259" key="5">
    <source>
        <dbReference type="Pfam" id="PF03330"/>
    </source>
</evidence>
<reference evidence="6 7" key="1">
    <citation type="submission" date="2014-08" db="EMBL/GenBank/DDBJ databases">
        <title>Whole genome shotgun sequence of Sphingomonas paucimobilis NBRC 13935.</title>
        <authorList>
            <person name="Hosoyama A."/>
            <person name="Hashimoto M."/>
            <person name="Hosoyama Y."/>
            <person name="Noguchi M."/>
            <person name="Uohara A."/>
            <person name="Ohji S."/>
            <person name="Katano-Makiyama Y."/>
            <person name="Ichikawa N."/>
            <person name="Kimura A."/>
            <person name="Yamazoe A."/>
            <person name="Fujita N."/>
        </authorList>
    </citation>
    <scope>NUCLEOTIDE SEQUENCE [LARGE SCALE GENOMIC DNA]</scope>
    <source>
        <strain evidence="6 7">NBRC 13935</strain>
    </source>
</reference>
<dbReference type="Proteomes" id="UP000032025">
    <property type="component" value="Unassembled WGS sequence"/>
</dbReference>
<dbReference type="InterPro" id="IPR012997">
    <property type="entry name" value="RplA"/>
</dbReference>
<organism evidence="6 7">
    <name type="scientific">Sphingomonas paucimobilis NBRC 13935</name>
    <dbReference type="NCBI Taxonomy" id="1219050"/>
    <lineage>
        <taxon>Bacteria</taxon>
        <taxon>Pseudomonadati</taxon>
        <taxon>Pseudomonadota</taxon>
        <taxon>Alphaproteobacteria</taxon>
        <taxon>Sphingomonadales</taxon>
        <taxon>Sphingomonadaceae</taxon>
        <taxon>Sphingomonas</taxon>
    </lineage>
</organism>
<name>A0A0C9N918_SPHPI</name>
<dbReference type="Pfam" id="PF03330">
    <property type="entry name" value="DPBB_1"/>
    <property type="match status" value="1"/>
</dbReference>
<keyword evidence="1 3" id="KW-0456">Lyase</keyword>
<dbReference type="RefSeq" id="WP_007404407.1">
    <property type="nucleotide sequence ID" value="NZ_BBJS01000012.1"/>
</dbReference>
<keyword evidence="2 3" id="KW-0961">Cell wall biogenesis/degradation</keyword>
<comment type="similarity">
    <text evidence="3 4">Belongs to the RlpA family.</text>
</comment>
<evidence type="ECO:0000256" key="2">
    <source>
        <dbReference type="ARBA" id="ARBA00023316"/>
    </source>
</evidence>
<dbReference type="InterPro" id="IPR034718">
    <property type="entry name" value="RlpA"/>
</dbReference>
<dbReference type="NCBIfam" id="TIGR00413">
    <property type="entry name" value="rlpA"/>
    <property type="match status" value="1"/>
</dbReference>
<dbReference type="GeneID" id="78525976"/>
<dbReference type="Gene3D" id="2.40.40.10">
    <property type="entry name" value="RlpA-like domain"/>
    <property type="match status" value="1"/>
</dbReference>
<dbReference type="PANTHER" id="PTHR34183">
    <property type="entry name" value="ENDOLYTIC PEPTIDOGLYCAN TRANSGLYCOSYLASE RLPA"/>
    <property type="match status" value="1"/>
</dbReference>
<dbReference type="GO" id="GO:0008932">
    <property type="term" value="F:lytic endotransglycosylase activity"/>
    <property type="evidence" value="ECO:0007669"/>
    <property type="project" value="UniProtKB-UniRule"/>
</dbReference>
<dbReference type="CDD" id="cd22268">
    <property type="entry name" value="DPBB_RlpA-like"/>
    <property type="match status" value="1"/>
</dbReference>
<feature type="signal peptide" evidence="3">
    <location>
        <begin position="1"/>
        <end position="23"/>
    </location>
</feature>
<keyword evidence="3" id="KW-0732">Signal</keyword>
<comment type="caution">
    <text evidence="6">The sequence shown here is derived from an EMBL/GenBank/DDBJ whole genome shotgun (WGS) entry which is preliminary data.</text>
</comment>
<feature type="domain" description="RlpA-like protein double-psi beta-barrel" evidence="5">
    <location>
        <begin position="39"/>
        <end position="127"/>
    </location>
</feature>
<dbReference type="PANTHER" id="PTHR34183:SF8">
    <property type="entry name" value="ENDOLYTIC PEPTIDOGLYCAN TRANSGLYCOSYLASE RLPA-RELATED"/>
    <property type="match status" value="1"/>
</dbReference>
<dbReference type="HAMAP" id="MF_02071">
    <property type="entry name" value="RlpA"/>
    <property type="match status" value="1"/>
</dbReference>
<evidence type="ECO:0000313" key="7">
    <source>
        <dbReference type="Proteomes" id="UP000032025"/>
    </source>
</evidence>
<accession>A0A0C9N918</accession>
<evidence type="ECO:0000256" key="3">
    <source>
        <dbReference type="HAMAP-Rule" id="MF_02071"/>
    </source>
</evidence>
<evidence type="ECO:0000256" key="4">
    <source>
        <dbReference type="RuleBase" id="RU003495"/>
    </source>
</evidence>
<dbReference type="GO" id="GO:0071555">
    <property type="term" value="P:cell wall organization"/>
    <property type="evidence" value="ECO:0007669"/>
    <property type="project" value="UniProtKB-KW"/>
</dbReference>
<gene>
    <name evidence="3" type="primary">rlpA</name>
    <name evidence="6" type="ORF">SP6_12_00790</name>
</gene>
<evidence type="ECO:0000313" key="6">
    <source>
        <dbReference type="EMBL" id="GAN12682.1"/>
    </source>
</evidence>
<sequence precursor="true">MRLRVEPILVAALAAILATPAAATGADEAPAARYGSYQATGRASWYGHELAGRRTATGKRFNPDDVMIAHRTLPLESMVEVTDVDTGRTIVARVGDRGPGRADRVADLSLGAARLLGTNRRAVANIRLRALKPGTDNPGLILAGASAVPPVAKPIKLDAAGTYRVQIASFTSQVRAQALAHRFDARAEHVGRVWRVERASLDANSAKALRDAAVQAGYDDACVLHQD</sequence>
<keyword evidence="7" id="KW-1185">Reference proteome</keyword>
<dbReference type="EC" id="4.2.2.-" evidence="3"/>
<evidence type="ECO:0000256" key="1">
    <source>
        <dbReference type="ARBA" id="ARBA00023239"/>
    </source>
</evidence>
<dbReference type="GO" id="GO:0000270">
    <property type="term" value="P:peptidoglycan metabolic process"/>
    <property type="evidence" value="ECO:0007669"/>
    <property type="project" value="UniProtKB-UniRule"/>
</dbReference>
<dbReference type="EMBL" id="BBJS01000012">
    <property type="protein sequence ID" value="GAN12682.1"/>
    <property type="molecule type" value="Genomic_DNA"/>
</dbReference>
<proteinExistence type="inferred from homology"/>
<feature type="chain" id="PRO_5009983189" description="Endolytic peptidoglycan transglycosylase RlpA" evidence="3">
    <location>
        <begin position="24"/>
        <end position="227"/>
    </location>
</feature>
<protein>
    <recommendedName>
        <fullName evidence="3">Endolytic peptidoglycan transglycosylase RlpA</fullName>
        <ecNumber evidence="3">4.2.2.-</ecNumber>
    </recommendedName>
</protein>